<gene>
    <name evidence="1" type="ORF">CB4_02946</name>
</gene>
<organism evidence="1 2">
    <name type="scientific">Aneurinibacillus soli</name>
    <dbReference type="NCBI Taxonomy" id="1500254"/>
    <lineage>
        <taxon>Bacteria</taxon>
        <taxon>Bacillati</taxon>
        <taxon>Bacillota</taxon>
        <taxon>Bacilli</taxon>
        <taxon>Bacillales</taxon>
        <taxon>Paenibacillaceae</taxon>
        <taxon>Aneurinibacillus group</taxon>
        <taxon>Aneurinibacillus</taxon>
    </lineage>
</organism>
<dbReference type="Proteomes" id="UP000217696">
    <property type="component" value="Chromosome"/>
</dbReference>
<name>A0A0U5AYF8_9BACL</name>
<evidence type="ECO:0000313" key="2">
    <source>
        <dbReference type="Proteomes" id="UP000217696"/>
    </source>
</evidence>
<protein>
    <submittedName>
        <fullName evidence="1">Uncharacterized protein</fullName>
    </submittedName>
</protein>
<proteinExistence type="predicted"/>
<dbReference type="EMBL" id="AP017312">
    <property type="protein sequence ID" value="BAU28769.1"/>
    <property type="molecule type" value="Genomic_DNA"/>
</dbReference>
<dbReference type="KEGG" id="asoc:CB4_02946"/>
<reference evidence="1 2" key="1">
    <citation type="submission" date="2015-12" db="EMBL/GenBank/DDBJ databases">
        <title>Genome sequence of Aneurinibacillus soli.</title>
        <authorList>
            <person name="Lee J.S."/>
            <person name="Lee K.C."/>
            <person name="Kim K.K."/>
            <person name="Lee B.W."/>
        </authorList>
    </citation>
    <scope>NUCLEOTIDE SEQUENCE [LARGE SCALE GENOMIC DNA]</scope>
    <source>
        <strain evidence="1 2">CB4</strain>
    </source>
</reference>
<sequence length="57" mass="6212">MEKLKSRKFWMAIVTAGLVIANNRLGLNIPEESIMSIAGVVVAYILGQSHVDAKKAE</sequence>
<keyword evidence="2" id="KW-1185">Reference proteome</keyword>
<dbReference type="AlphaFoldDB" id="A0A0U5AYF8"/>
<accession>A0A0U5AYF8</accession>
<evidence type="ECO:0000313" key="1">
    <source>
        <dbReference type="EMBL" id="BAU28769.1"/>
    </source>
</evidence>
<dbReference type="RefSeq" id="WP_172890885.1">
    <property type="nucleotide sequence ID" value="NZ_QJSZ01000031.1"/>
</dbReference>